<feature type="transmembrane region" description="Helical" evidence="1">
    <location>
        <begin position="86"/>
        <end position="106"/>
    </location>
</feature>
<keyword evidence="4" id="KW-1185">Reference proteome</keyword>
<evidence type="ECO:0000256" key="1">
    <source>
        <dbReference type="SAM" id="Phobius"/>
    </source>
</evidence>
<feature type="transmembrane region" description="Helical" evidence="1">
    <location>
        <begin position="53"/>
        <end position="74"/>
    </location>
</feature>
<reference evidence="3" key="1">
    <citation type="submission" date="2021-03" db="EMBL/GenBank/DDBJ databases">
        <title>Roseibium sp. CAU 1637 isolated from Incheon.</title>
        <authorList>
            <person name="Kim W."/>
        </authorList>
    </citation>
    <scope>NUCLEOTIDE SEQUENCE</scope>
    <source>
        <strain evidence="3">CAU 1637</strain>
    </source>
</reference>
<keyword evidence="1" id="KW-0472">Membrane</keyword>
<accession>A0A939EM32</accession>
<organism evidence="3 4">
    <name type="scientific">Roseibium limicola</name>
    <dbReference type="NCBI Taxonomy" id="2816037"/>
    <lineage>
        <taxon>Bacteria</taxon>
        <taxon>Pseudomonadati</taxon>
        <taxon>Pseudomonadota</taxon>
        <taxon>Alphaproteobacteria</taxon>
        <taxon>Hyphomicrobiales</taxon>
        <taxon>Stappiaceae</taxon>
        <taxon>Roseibium</taxon>
    </lineage>
</organism>
<keyword evidence="1" id="KW-0812">Transmembrane</keyword>
<feature type="domain" description="Endonuclease/exonuclease/phosphatase" evidence="2">
    <location>
        <begin position="138"/>
        <end position="353"/>
    </location>
</feature>
<gene>
    <name evidence="3" type="ORF">J0X15_01175</name>
</gene>
<keyword evidence="1" id="KW-1133">Transmembrane helix</keyword>
<evidence type="ECO:0000313" key="4">
    <source>
        <dbReference type="Proteomes" id="UP000664779"/>
    </source>
</evidence>
<dbReference type="InterPro" id="IPR005135">
    <property type="entry name" value="Endo/exonuclease/phosphatase"/>
</dbReference>
<feature type="transmembrane region" description="Helical" evidence="1">
    <location>
        <begin position="12"/>
        <end position="41"/>
    </location>
</feature>
<keyword evidence="3" id="KW-0255">Endonuclease</keyword>
<evidence type="ECO:0000259" key="2">
    <source>
        <dbReference type="Pfam" id="PF03372"/>
    </source>
</evidence>
<dbReference type="GO" id="GO:0004519">
    <property type="term" value="F:endonuclease activity"/>
    <property type="evidence" value="ECO:0007669"/>
    <property type="project" value="UniProtKB-KW"/>
</dbReference>
<dbReference type="EMBL" id="JAFLNF010000001">
    <property type="protein sequence ID" value="MBO0343818.1"/>
    <property type="molecule type" value="Genomic_DNA"/>
</dbReference>
<evidence type="ECO:0000313" key="3">
    <source>
        <dbReference type="EMBL" id="MBO0343818.1"/>
    </source>
</evidence>
<keyword evidence="3" id="KW-0378">Hydrolase</keyword>
<sequence length="362" mass="40205">MKQRAQTPSLKSFVGAVLALLSWFCVLGGLASIGLGLAPFIWPHVWLADNLSFFQPLWMAMAVCGFGAGLLGLLAPHRFATIYRTAVTLMAAGLIVWAGTSGWWIYSLPKASIATPSSERKLRVVSINLERTYLRSPALTQFLGETLPDVLLLQESAWGLQRKMLGNDTGRNDIAGEPPYPPFRYSGALGDLTVFSRYPLQDLSETRVSGETRNHWETSDREYVSFKVATGNGTVRLVTVHPTSPRTRSQFRDRQTYFEMLSGELEAFALAGDNTPLLVMGDWNTAPWSAFFVDFLARHDLGTRFPGGFPQTTRFFYDYRLRWLFGANVDHIATSRGLSVSNVRLGPNIGSDHLPLIVDLLP</sequence>
<dbReference type="SUPFAM" id="SSF56219">
    <property type="entry name" value="DNase I-like"/>
    <property type="match status" value="1"/>
</dbReference>
<dbReference type="Proteomes" id="UP000664779">
    <property type="component" value="Unassembled WGS sequence"/>
</dbReference>
<proteinExistence type="predicted"/>
<comment type="caution">
    <text evidence="3">The sequence shown here is derived from an EMBL/GenBank/DDBJ whole genome shotgun (WGS) entry which is preliminary data.</text>
</comment>
<protein>
    <submittedName>
        <fullName evidence="3">Endonuclease/exonuclease/phosphatase family protein</fullName>
    </submittedName>
</protein>
<dbReference type="Pfam" id="PF03372">
    <property type="entry name" value="Exo_endo_phos"/>
    <property type="match status" value="1"/>
</dbReference>
<keyword evidence="3" id="KW-0540">Nuclease</keyword>
<dbReference type="AlphaFoldDB" id="A0A939EM32"/>
<dbReference type="Gene3D" id="3.60.10.10">
    <property type="entry name" value="Endonuclease/exonuclease/phosphatase"/>
    <property type="match status" value="1"/>
</dbReference>
<name>A0A939EM32_9HYPH</name>
<dbReference type="InterPro" id="IPR036691">
    <property type="entry name" value="Endo/exonu/phosph_ase_sf"/>
</dbReference>